<accession>A0ABU9ZM39</accession>
<evidence type="ECO:0000313" key="1">
    <source>
        <dbReference type="EMBL" id="MEN3232548.1"/>
    </source>
</evidence>
<sequence>MTAPTPSHLLTRAAPLAATSWDPTARTLEVVFSTGATVERADARGPYNERLSLDQDWAPFIGAPVLNAHRRGDVSDVLGHVISARTIGGEARATIKLSRRPDVEVVVQDILDGHLRGVSVGYAVEAWRDDSDPATGLRTRTATRWMPVELSIVPIPADRGSIIRSEPLPDVLPNTEPQPTNPPPAPIITPPAPAIAERAAVNIQIRAIAQVAGLDQAWTDGQIDAGATVEAARTAASTVETRMAANPTLRTTRADIIADHNDPEIRIRAAGEAVYARFTPGHQISERARQYAGLTTLDLARESLRLRSYATTGLAPAAIIERALHTTSDFPLLLGEAINRTLREAYRAAPSGLKRVGRQTTAKDFRDKHRLALSEAPRLEKVNEAGEFKSGTLAETEESYRLATYGRIIGISRQAIINDDLSAFADLARRMGQAAAATEAQLLVDLLVSNAGNGPQMSDGKPLFDAAHKNKIGSGGSAPGVASLTTGRTALRRQVGLTGELIEMEPKFILIPPELETSTEQVLTTLHPTKADDVNPFSSKLSLVVEPRFTDAKRWYLTADPGVSDGLEYAYLEGQEGVQLETQYGFEVDGIRVRARLDFGAGFVDWRSWHQNPGA</sequence>
<dbReference type="RefSeq" id="WP_346012745.1">
    <property type="nucleotide sequence ID" value="NZ_JAQYXP010000001.1"/>
</dbReference>
<dbReference type="EMBL" id="JAQYXP010000001">
    <property type="protein sequence ID" value="MEN3232548.1"/>
    <property type="molecule type" value="Genomic_DNA"/>
</dbReference>
<evidence type="ECO:0000313" key="2">
    <source>
        <dbReference type="Proteomes" id="UP001407347"/>
    </source>
</evidence>
<comment type="caution">
    <text evidence="1">The sequence shown here is derived from an EMBL/GenBank/DDBJ whole genome shotgun (WGS) entry which is preliminary data.</text>
</comment>
<dbReference type="Proteomes" id="UP001407347">
    <property type="component" value="Unassembled WGS sequence"/>
</dbReference>
<dbReference type="Pfam" id="PF25209">
    <property type="entry name" value="Phage_capsid_4"/>
    <property type="match status" value="1"/>
</dbReference>
<organism evidence="1 2">
    <name type="scientific">Methylobacterium ajmalii</name>
    <dbReference type="NCBI Taxonomy" id="2738439"/>
    <lineage>
        <taxon>Bacteria</taxon>
        <taxon>Pseudomonadati</taxon>
        <taxon>Pseudomonadota</taxon>
        <taxon>Alphaproteobacteria</taxon>
        <taxon>Hyphomicrobiales</taxon>
        <taxon>Methylobacteriaceae</taxon>
        <taxon>Methylobacterium</taxon>
    </lineage>
</organism>
<gene>
    <name evidence="1" type="ORF">PUR29_02815</name>
</gene>
<keyword evidence="2" id="KW-1185">Reference proteome</keyword>
<proteinExistence type="predicted"/>
<dbReference type="NCBIfam" id="NF045541">
    <property type="entry name" value="scaf_prot_MCP2"/>
    <property type="match status" value="1"/>
</dbReference>
<reference evidence="1 2" key="1">
    <citation type="journal article" date="2023" name="PLoS ONE">
        <title>Complete genome assembly of Hawai'i environmental nontuberculous mycobacteria reveals unexpected co-isolation with methylobacteria.</title>
        <authorList>
            <person name="Hendrix J."/>
            <person name="Epperson L.E."/>
            <person name="Tong E.I."/>
            <person name="Chan Y.L."/>
            <person name="Hasan N.A."/>
            <person name="Dawrs S.N."/>
            <person name="Norton G.J."/>
            <person name="Virdi R."/>
            <person name="Crooks J.L."/>
            <person name="Chan E.D."/>
            <person name="Honda J.R."/>
            <person name="Strong M."/>
        </authorList>
    </citation>
    <scope>NUCLEOTIDE SEQUENCE [LARGE SCALE GENOMIC DNA]</scope>
    <source>
        <strain evidence="1 2">NJH_HI04-1</strain>
    </source>
</reference>
<name>A0ABU9ZM39_9HYPH</name>
<protein>
    <submittedName>
        <fullName evidence="1">Mu-like prophage major head subunit gpT family protein</fullName>
    </submittedName>
</protein>